<protein>
    <submittedName>
        <fullName evidence="2">Uncharacterized protein</fullName>
    </submittedName>
</protein>
<dbReference type="EMBL" id="AGNL01012244">
    <property type="protein sequence ID" value="EJK67995.1"/>
    <property type="molecule type" value="Genomic_DNA"/>
</dbReference>
<feature type="non-terminal residue" evidence="2">
    <location>
        <position position="47"/>
    </location>
</feature>
<reference evidence="2 3" key="1">
    <citation type="journal article" date="2012" name="Genome Biol.">
        <title>Genome and low-iron response of an oceanic diatom adapted to chronic iron limitation.</title>
        <authorList>
            <person name="Lommer M."/>
            <person name="Specht M."/>
            <person name="Roy A.S."/>
            <person name="Kraemer L."/>
            <person name="Andreson R."/>
            <person name="Gutowska M.A."/>
            <person name="Wolf J."/>
            <person name="Bergner S.V."/>
            <person name="Schilhabel M.B."/>
            <person name="Klostermeier U.C."/>
            <person name="Beiko R.G."/>
            <person name="Rosenstiel P."/>
            <person name="Hippler M."/>
            <person name="Laroche J."/>
        </authorList>
    </citation>
    <scope>NUCLEOTIDE SEQUENCE [LARGE SCALE GENOMIC DNA]</scope>
    <source>
        <strain evidence="2 3">CCMP1005</strain>
    </source>
</reference>
<evidence type="ECO:0000313" key="2">
    <source>
        <dbReference type="EMBL" id="EJK67995.1"/>
    </source>
</evidence>
<proteinExistence type="predicted"/>
<gene>
    <name evidence="2" type="ORF">THAOC_10879</name>
</gene>
<comment type="caution">
    <text evidence="2">The sequence shown here is derived from an EMBL/GenBank/DDBJ whole genome shotgun (WGS) entry which is preliminary data.</text>
</comment>
<keyword evidence="3" id="KW-1185">Reference proteome</keyword>
<accession>K0SRG9</accession>
<feature type="region of interest" description="Disordered" evidence="1">
    <location>
        <begin position="1"/>
        <end position="22"/>
    </location>
</feature>
<name>K0SRG9_THAOC</name>
<feature type="compositionally biased region" description="Basic and acidic residues" evidence="1">
    <location>
        <begin position="1"/>
        <end position="11"/>
    </location>
</feature>
<dbReference type="AlphaFoldDB" id="K0SRG9"/>
<dbReference type="Proteomes" id="UP000266841">
    <property type="component" value="Unassembled WGS sequence"/>
</dbReference>
<evidence type="ECO:0000313" key="3">
    <source>
        <dbReference type="Proteomes" id="UP000266841"/>
    </source>
</evidence>
<evidence type="ECO:0000256" key="1">
    <source>
        <dbReference type="SAM" id="MobiDB-lite"/>
    </source>
</evidence>
<organism evidence="2 3">
    <name type="scientific">Thalassiosira oceanica</name>
    <name type="common">Marine diatom</name>
    <dbReference type="NCBI Taxonomy" id="159749"/>
    <lineage>
        <taxon>Eukaryota</taxon>
        <taxon>Sar</taxon>
        <taxon>Stramenopiles</taxon>
        <taxon>Ochrophyta</taxon>
        <taxon>Bacillariophyta</taxon>
        <taxon>Coscinodiscophyceae</taxon>
        <taxon>Thalassiosirophycidae</taxon>
        <taxon>Thalassiosirales</taxon>
        <taxon>Thalassiosiraceae</taxon>
        <taxon>Thalassiosira</taxon>
    </lineage>
</organism>
<sequence length="47" mass="5186">MVEERLGRQEVDNANESLTDAMEVDGIAERLVEDIAHEEAEKVSASV</sequence>